<organism evidence="1 2">
    <name type="scientific">Paraburkholderia hospita</name>
    <dbReference type="NCBI Taxonomy" id="169430"/>
    <lineage>
        <taxon>Bacteria</taxon>
        <taxon>Pseudomonadati</taxon>
        <taxon>Pseudomonadota</taxon>
        <taxon>Betaproteobacteria</taxon>
        <taxon>Burkholderiales</taxon>
        <taxon>Burkholderiaceae</taxon>
        <taxon>Paraburkholderia</taxon>
    </lineage>
</organism>
<reference evidence="1 2" key="1">
    <citation type="journal article" date="2012" name="J. Bacteriol.">
        <title>Draft Genome Sequence of the Soil Bacterium Burkholderia terrae Strain BS001, Which Interacts with Fungal Surface Structures.</title>
        <authorList>
            <person name="Nazir R."/>
            <person name="Hansen M.A."/>
            <person name="Sorensen S."/>
            <person name="van Elsas J.D."/>
        </authorList>
    </citation>
    <scope>NUCLEOTIDE SEQUENCE [LARGE SCALE GENOMIC DNA]</scope>
    <source>
        <strain evidence="1 2">BS001</strain>
    </source>
</reference>
<dbReference type="EMBL" id="AKAU01000081">
    <property type="protein sequence ID" value="EIN00120.1"/>
    <property type="molecule type" value="Genomic_DNA"/>
</dbReference>
<dbReference type="Proteomes" id="UP000004980">
    <property type="component" value="Unassembled WGS sequence"/>
</dbReference>
<gene>
    <name evidence="1" type="ORF">WQE_15654</name>
</gene>
<sequence length="98" mass="11082">MDLGALLCELEARCNDALALFDEALIHFADDGVLHFNNAIALEDLAREEDADRSYQRCLEIDPTHADAHHNLAILLEKRGDPQSLLRHLNAYRRLTTC</sequence>
<evidence type="ECO:0008006" key="3">
    <source>
        <dbReference type="Google" id="ProtNLM"/>
    </source>
</evidence>
<proteinExistence type="predicted"/>
<dbReference type="SUPFAM" id="SSF48452">
    <property type="entry name" value="TPR-like"/>
    <property type="match status" value="1"/>
</dbReference>
<evidence type="ECO:0000313" key="1">
    <source>
        <dbReference type="EMBL" id="EIN00120.1"/>
    </source>
</evidence>
<dbReference type="InterPro" id="IPR011990">
    <property type="entry name" value="TPR-like_helical_dom_sf"/>
</dbReference>
<evidence type="ECO:0000313" key="2">
    <source>
        <dbReference type="Proteomes" id="UP000004980"/>
    </source>
</evidence>
<dbReference type="Gene3D" id="1.25.40.10">
    <property type="entry name" value="Tetratricopeptide repeat domain"/>
    <property type="match status" value="1"/>
</dbReference>
<name>A0ABN0FMY7_9BURK</name>
<keyword evidence="2" id="KW-1185">Reference proteome</keyword>
<dbReference type="Pfam" id="PF13431">
    <property type="entry name" value="TPR_17"/>
    <property type="match status" value="1"/>
</dbReference>
<comment type="caution">
    <text evidence="1">The sequence shown here is derived from an EMBL/GenBank/DDBJ whole genome shotgun (WGS) entry which is preliminary data.</text>
</comment>
<protein>
    <recommendedName>
        <fullName evidence="3">Tetratricopeptide repeat-containing protein</fullName>
    </recommendedName>
</protein>
<accession>A0ABN0FMY7</accession>
<dbReference type="RefSeq" id="WP_007582346.1">
    <property type="nucleotide sequence ID" value="NZ_AKAU01000081.1"/>
</dbReference>